<feature type="region of interest" description="Disordered" evidence="1">
    <location>
        <begin position="1"/>
        <end position="60"/>
    </location>
</feature>
<reference evidence="2 3" key="1">
    <citation type="submission" date="2019-03" db="EMBL/GenBank/DDBJ databases">
        <title>First draft genome of Liparis tanakae, snailfish: a comprehensive survey of snailfish specific genes.</title>
        <authorList>
            <person name="Kim W."/>
            <person name="Song I."/>
            <person name="Jeong J.-H."/>
            <person name="Kim D."/>
            <person name="Kim S."/>
            <person name="Ryu S."/>
            <person name="Song J.Y."/>
            <person name="Lee S.K."/>
        </authorList>
    </citation>
    <scope>NUCLEOTIDE SEQUENCE [LARGE SCALE GENOMIC DNA]</scope>
    <source>
        <tissue evidence="2">Muscle</tissue>
    </source>
</reference>
<evidence type="ECO:0000256" key="1">
    <source>
        <dbReference type="SAM" id="MobiDB-lite"/>
    </source>
</evidence>
<dbReference type="Proteomes" id="UP000314294">
    <property type="component" value="Unassembled WGS sequence"/>
</dbReference>
<proteinExistence type="predicted"/>
<accession>A0A4Z2J7Q6</accession>
<evidence type="ECO:0000313" key="3">
    <source>
        <dbReference type="Proteomes" id="UP000314294"/>
    </source>
</evidence>
<keyword evidence="3" id="KW-1185">Reference proteome</keyword>
<dbReference type="AlphaFoldDB" id="A0A4Z2J7Q6"/>
<gene>
    <name evidence="2" type="ORF">EYF80_003636</name>
</gene>
<comment type="caution">
    <text evidence="2">The sequence shown here is derived from an EMBL/GenBank/DDBJ whole genome shotgun (WGS) entry which is preliminary data.</text>
</comment>
<evidence type="ECO:0000313" key="2">
    <source>
        <dbReference type="EMBL" id="TNN86219.1"/>
    </source>
</evidence>
<sequence>MWLGHRGYQSSLRHESLDNQQAGELVAGAQSLQDTLPLGRSPSGRNVPQQRIKARWRKRI</sequence>
<name>A0A4Z2J7Q6_9TELE</name>
<organism evidence="2 3">
    <name type="scientific">Liparis tanakae</name>
    <name type="common">Tanaka's snailfish</name>
    <dbReference type="NCBI Taxonomy" id="230148"/>
    <lineage>
        <taxon>Eukaryota</taxon>
        <taxon>Metazoa</taxon>
        <taxon>Chordata</taxon>
        <taxon>Craniata</taxon>
        <taxon>Vertebrata</taxon>
        <taxon>Euteleostomi</taxon>
        <taxon>Actinopterygii</taxon>
        <taxon>Neopterygii</taxon>
        <taxon>Teleostei</taxon>
        <taxon>Neoteleostei</taxon>
        <taxon>Acanthomorphata</taxon>
        <taxon>Eupercaria</taxon>
        <taxon>Perciformes</taxon>
        <taxon>Cottioidei</taxon>
        <taxon>Cottales</taxon>
        <taxon>Liparidae</taxon>
        <taxon>Liparis</taxon>
    </lineage>
</organism>
<dbReference type="EMBL" id="SRLO01000017">
    <property type="protein sequence ID" value="TNN86219.1"/>
    <property type="molecule type" value="Genomic_DNA"/>
</dbReference>
<protein>
    <submittedName>
        <fullName evidence="2">Uncharacterized protein</fullName>
    </submittedName>
</protein>